<accession>A0A428REK2</accession>
<keyword evidence="2" id="KW-1185">Reference proteome</keyword>
<evidence type="ECO:0000313" key="2">
    <source>
        <dbReference type="Proteomes" id="UP000287972"/>
    </source>
</evidence>
<dbReference type="Proteomes" id="UP000287972">
    <property type="component" value="Unassembled WGS sequence"/>
</dbReference>
<reference evidence="1 2" key="1">
    <citation type="submission" date="2017-06" db="EMBL/GenBank/DDBJ databases">
        <title>Comparative genomic analysis of Ambrosia Fusariam Clade fungi.</title>
        <authorList>
            <person name="Stajich J.E."/>
            <person name="Carrillo J."/>
            <person name="Kijimoto T."/>
            <person name="Eskalen A."/>
            <person name="O'Donnell K."/>
            <person name="Kasson M."/>
        </authorList>
    </citation>
    <scope>NUCLEOTIDE SEQUENCE [LARGE SCALE GENOMIC DNA]</scope>
    <source>
        <strain evidence="1 2">NRRL62606</strain>
    </source>
</reference>
<sequence>MYTTDQVKVFLLALERSCRICVALGNSGVLRVCPALPASTFCGLTSICKTWLVDMDLEAWVKGTNVEGSVQILV</sequence>
<name>A0A428REK2_9HYPO</name>
<comment type="caution">
    <text evidence="1">The sequence shown here is derived from an EMBL/GenBank/DDBJ whole genome shotgun (WGS) entry which is preliminary data.</text>
</comment>
<gene>
    <name evidence="1" type="ORF">CEP51_010420</name>
</gene>
<evidence type="ECO:0000313" key="1">
    <source>
        <dbReference type="EMBL" id="RSL75950.1"/>
    </source>
</evidence>
<dbReference type="EMBL" id="NKCL01000322">
    <property type="protein sequence ID" value="RSL75950.1"/>
    <property type="molecule type" value="Genomic_DNA"/>
</dbReference>
<protein>
    <submittedName>
        <fullName evidence="1">Uncharacterized protein</fullName>
    </submittedName>
</protein>
<proteinExistence type="predicted"/>
<dbReference type="AlphaFoldDB" id="A0A428REK2"/>
<organism evidence="1 2">
    <name type="scientific">Fusarium floridanum</name>
    <dbReference type="NCBI Taxonomy" id="1325733"/>
    <lineage>
        <taxon>Eukaryota</taxon>
        <taxon>Fungi</taxon>
        <taxon>Dikarya</taxon>
        <taxon>Ascomycota</taxon>
        <taxon>Pezizomycotina</taxon>
        <taxon>Sordariomycetes</taxon>
        <taxon>Hypocreomycetidae</taxon>
        <taxon>Hypocreales</taxon>
        <taxon>Nectriaceae</taxon>
        <taxon>Fusarium</taxon>
        <taxon>Fusarium solani species complex</taxon>
    </lineage>
</organism>